<dbReference type="EMBL" id="AMQM01003486">
    <property type="status" value="NOT_ANNOTATED_CDS"/>
    <property type="molecule type" value="Genomic_DNA"/>
</dbReference>
<evidence type="ECO:0000313" key="3">
    <source>
        <dbReference type="Proteomes" id="UP000015101"/>
    </source>
</evidence>
<protein>
    <submittedName>
        <fullName evidence="1 2">Uncharacterized protein</fullName>
    </submittedName>
</protein>
<organism evidence="2 3">
    <name type="scientific">Helobdella robusta</name>
    <name type="common">Californian leech</name>
    <dbReference type="NCBI Taxonomy" id="6412"/>
    <lineage>
        <taxon>Eukaryota</taxon>
        <taxon>Metazoa</taxon>
        <taxon>Spiralia</taxon>
        <taxon>Lophotrochozoa</taxon>
        <taxon>Annelida</taxon>
        <taxon>Clitellata</taxon>
        <taxon>Hirudinea</taxon>
        <taxon>Rhynchobdellida</taxon>
        <taxon>Glossiphoniidae</taxon>
        <taxon>Helobdella</taxon>
    </lineage>
</organism>
<reference evidence="2" key="3">
    <citation type="submission" date="2015-06" db="UniProtKB">
        <authorList>
            <consortium name="EnsemblMetazoa"/>
        </authorList>
    </citation>
    <scope>IDENTIFICATION</scope>
</reference>
<reference evidence="1 3" key="2">
    <citation type="journal article" date="2013" name="Nature">
        <title>Insights into bilaterian evolution from three spiralian genomes.</title>
        <authorList>
            <person name="Simakov O."/>
            <person name="Marletaz F."/>
            <person name="Cho S.J."/>
            <person name="Edsinger-Gonzales E."/>
            <person name="Havlak P."/>
            <person name="Hellsten U."/>
            <person name="Kuo D.H."/>
            <person name="Larsson T."/>
            <person name="Lv J."/>
            <person name="Arendt D."/>
            <person name="Savage R."/>
            <person name="Osoegawa K."/>
            <person name="de Jong P."/>
            <person name="Grimwood J."/>
            <person name="Chapman J.A."/>
            <person name="Shapiro H."/>
            <person name="Aerts A."/>
            <person name="Otillar R.P."/>
            <person name="Terry A.Y."/>
            <person name="Boore J.L."/>
            <person name="Grigoriev I.V."/>
            <person name="Lindberg D.R."/>
            <person name="Seaver E.C."/>
            <person name="Weisblat D.A."/>
            <person name="Putnam N.H."/>
            <person name="Rokhsar D.S."/>
        </authorList>
    </citation>
    <scope>NUCLEOTIDE SEQUENCE</scope>
</reference>
<dbReference type="EnsemblMetazoa" id="HelroT170176">
    <property type="protein sequence ID" value="HelroP170176"/>
    <property type="gene ID" value="HelroG170176"/>
</dbReference>
<keyword evidence="3" id="KW-1185">Reference proteome</keyword>
<dbReference type="InParanoid" id="T1F2R1"/>
<gene>
    <name evidence="2" type="primary">20203110</name>
    <name evidence="1" type="ORF">HELRODRAFT_170176</name>
</gene>
<sequence>MDAVVIKIEEILADRQANTWKASLHKAINNPEYIMCTLTRQTLAGSAPAFMNHLAIAPAVGVFIEHMLKMQAGATTSTTISGLDKFETKRVSALHGGAREAACTCTYNTSGSLHMNIEHVDACAKSTLAKLICNASSHLNNHAISSSTSKQLLTVGINWKVDEAFVTLNAACFYVEAILKRMPNREISEEDFFMRIICYRKT</sequence>
<proteinExistence type="predicted"/>
<accession>T1F2R1</accession>
<dbReference type="KEGG" id="hro:HELRODRAFT_170176"/>
<dbReference type="EMBL" id="KB096183">
    <property type="protein sequence ID" value="ESO07649.1"/>
    <property type="molecule type" value="Genomic_DNA"/>
</dbReference>
<evidence type="ECO:0000313" key="1">
    <source>
        <dbReference type="EMBL" id="ESO07649.1"/>
    </source>
</evidence>
<dbReference type="Proteomes" id="UP000015101">
    <property type="component" value="Unassembled WGS sequence"/>
</dbReference>
<dbReference type="RefSeq" id="XP_009014260.1">
    <property type="nucleotide sequence ID" value="XM_009016012.1"/>
</dbReference>
<dbReference type="GeneID" id="20203110"/>
<dbReference type="CTD" id="20203110"/>
<dbReference type="AlphaFoldDB" id="T1F2R1"/>
<reference evidence="3" key="1">
    <citation type="submission" date="2012-12" db="EMBL/GenBank/DDBJ databases">
        <authorList>
            <person name="Hellsten U."/>
            <person name="Grimwood J."/>
            <person name="Chapman J.A."/>
            <person name="Shapiro H."/>
            <person name="Aerts A."/>
            <person name="Otillar R.P."/>
            <person name="Terry A.Y."/>
            <person name="Boore J.L."/>
            <person name="Simakov O."/>
            <person name="Marletaz F."/>
            <person name="Cho S.-J."/>
            <person name="Edsinger-Gonzales E."/>
            <person name="Havlak P."/>
            <person name="Kuo D.-H."/>
            <person name="Larsson T."/>
            <person name="Lv J."/>
            <person name="Arendt D."/>
            <person name="Savage R."/>
            <person name="Osoegawa K."/>
            <person name="de Jong P."/>
            <person name="Lindberg D.R."/>
            <person name="Seaver E.C."/>
            <person name="Weisblat D.A."/>
            <person name="Putnam N.H."/>
            <person name="Grigoriev I.V."/>
            <person name="Rokhsar D.S."/>
        </authorList>
    </citation>
    <scope>NUCLEOTIDE SEQUENCE</scope>
</reference>
<name>T1F2R1_HELRO</name>
<evidence type="ECO:0000313" key="2">
    <source>
        <dbReference type="EnsemblMetazoa" id="HelroP170176"/>
    </source>
</evidence>
<dbReference type="HOGENOM" id="CLU_1355958_0_0_1"/>